<reference evidence="2" key="1">
    <citation type="submission" date="2021-06" db="EMBL/GenBank/DDBJ databases">
        <title>Comparative genomics, transcriptomics and evolutionary studies reveal genomic signatures of adaptation to plant cell wall in hemibiotrophic fungi.</title>
        <authorList>
            <consortium name="DOE Joint Genome Institute"/>
            <person name="Baroncelli R."/>
            <person name="Diaz J.F."/>
            <person name="Benocci T."/>
            <person name="Peng M."/>
            <person name="Battaglia E."/>
            <person name="Haridas S."/>
            <person name="Andreopoulos W."/>
            <person name="Labutti K."/>
            <person name="Pangilinan J."/>
            <person name="Floch G.L."/>
            <person name="Makela M.R."/>
            <person name="Henrissat B."/>
            <person name="Grigoriev I.V."/>
            <person name="Crouch J.A."/>
            <person name="De Vries R.P."/>
            <person name="Sukno S.A."/>
            <person name="Thon M.R."/>
        </authorList>
    </citation>
    <scope>NUCLEOTIDE SEQUENCE</scope>
    <source>
        <strain evidence="2">CBS 125086</strain>
    </source>
</reference>
<dbReference type="AlphaFoldDB" id="A0AAD8V590"/>
<dbReference type="GeneID" id="85441635"/>
<gene>
    <name evidence="2" type="ORF">LY79DRAFT_548393</name>
</gene>
<dbReference type="GO" id="GO:0005975">
    <property type="term" value="P:carbohydrate metabolic process"/>
    <property type="evidence" value="ECO:0007669"/>
    <property type="project" value="InterPro"/>
</dbReference>
<dbReference type="Proteomes" id="UP001230504">
    <property type="component" value="Unassembled WGS sequence"/>
</dbReference>
<dbReference type="Gene3D" id="1.50.10.10">
    <property type="match status" value="1"/>
</dbReference>
<name>A0AAD8V590_9PEZI</name>
<dbReference type="InterPro" id="IPR008928">
    <property type="entry name" value="6-hairpin_glycosidase_sf"/>
</dbReference>
<dbReference type="PANTHER" id="PTHR34987:SF6">
    <property type="entry name" value="ALPHA-L-RHAMNOSIDASE SIX-HAIRPIN GLYCOSIDASE DOMAIN-CONTAINING PROTEIN"/>
    <property type="match status" value="1"/>
</dbReference>
<dbReference type="InterPro" id="IPR035396">
    <property type="entry name" value="Bac_rhamnosid6H"/>
</dbReference>
<proteinExistence type="predicted"/>
<dbReference type="Gene3D" id="2.60.420.10">
    <property type="entry name" value="Maltose phosphorylase, domain 3"/>
    <property type="match status" value="1"/>
</dbReference>
<keyword evidence="3" id="KW-1185">Reference proteome</keyword>
<dbReference type="PANTHER" id="PTHR34987">
    <property type="entry name" value="C, PUTATIVE (AFU_ORTHOLOGUE AFUA_3G02880)-RELATED"/>
    <property type="match status" value="1"/>
</dbReference>
<evidence type="ECO:0000259" key="1">
    <source>
        <dbReference type="Pfam" id="PF17389"/>
    </source>
</evidence>
<dbReference type="GO" id="GO:0016798">
    <property type="term" value="F:hydrolase activity, acting on glycosyl bonds"/>
    <property type="evidence" value="ECO:0007669"/>
    <property type="project" value="UniProtKB-KW"/>
</dbReference>
<dbReference type="EMBL" id="JAHLJV010000018">
    <property type="protein sequence ID" value="KAK1594767.1"/>
    <property type="molecule type" value="Genomic_DNA"/>
</dbReference>
<sequence>MAQIRNRTFMPQQQCSCAARYLVYTTSIPLDRDGLPIVQPPQAHHACLPHMRIRCPNGLDSPDLYIIFNLFFLFRPSACLVNPQPIEPESGTMKSTTPVAGWASLAVFLAPSTALAALRPPFIDPGALPTASIFKGPWESYIKAPADKTRIVPSRIWDAEGNVTTSGLKEVEVGAKAADAFGNGVTVGPGGVLTLEFEENIAGRVCFDVSSAGNEPEIYLAYSESSLYAGPQPDTTTEKLERDLPLHFEFDDTTGTVCVGKEFLRGAFKYLTLSMPEYPVIADDRVVEQPSPDGQAVLAEHRSDSEEAHRDLPVRDPYKKPWVTLRNLWVNCTAFPSQPNGRAYSGYFHSSNPMLNRIWYAGAYTLQLSTIDPREGSALIDYNRDWDHNESPAGSWYSNFTIANGTAVTTDGAKRDRVVWPGDMSIAIPGIAVSTYDMLAVRNALDVLFDHQYPDGSLPYAGPPLGFRREFSDTYHIHTLLGAYNYVKYSGDVDWLARRWPAYLKALHVSIGKVDRTGLLHVTSGADWLRPGMTGHNLEASSLLSAALDKSIRLAEWLRDDRPAARPHGVWSVTRTRLNAGIQQLYCKDTGLYSDNIGRRGCRGPEHTDPQDGNSWALISGAAPRYRRAVVSENLRSRWTRHGAPAVEFPNVISPFVSSFELLGHAAADNHDAAVELMLLEWSYLLEGPGFTNSTLAEGFMVDGGVQYPAYRSAARNSHCHGWSSGPTSVLTSEVLGIRLLAPAGAEWTVRPHLSKWLGFARGGFATTKGAFEVKLTRVVASTSSAAPANQKRRRRGQVIEVTTPALTRGSFEWGPSSHRVEVEGGQPAAWVAWDDDASVEQLDVSLGRVEAPSEEEWHRQSYIYRDDTRLVYDDAWAPPPMAERPAADVDWDALEANYARPRAEML</sequence>
<feature type="domain" description="Alpha-L-rhamnosidase six-hairpin glycosidase" evidence="1">
    <location>
        <begin position="404"/>
        <end position="643"/>
    </location>
</feature>
<protein>
    <submittedName>
        <fullName evidence="2">Six-hairpin glycosidase-like protein</fullName>
    </submittedName>
</protein>
<evidence type="ECO:0000313" key="3">
    <source>
        <dbReference type="Proteomes" id="UP001230504"/>
    </source>
</evidence>
<dbReference type="SUPFAM" id="SSF48208">
    <property type="entry name" value="Six-hairpin glycosidases"/>
    <property type="match status" value="1"/>
</dbReference>
<keyword evidence="2" id="KW-0378">Hydrolase</keyword>
<comment type="caution">
    <text evidence="2">The sequence shown here is derived from an EMBL/GenBank/DDBJ whole genome shotgun (WGS) entry which is preliminary data.</text>
</comment>
<organism evidence="2 3">
    <name type="scientific">Colletotrichum navitas</name>
    <dbReference type="NCBI Taxonomy" id="681940"/>
    <lineage>
        <taxon>Eukaryota</taxon>
        <taxon>Fungi</taxon>
        <taxon>Dikarya</taxon>
        <taxon>Ascomycota</taxon>
        <taxon>Pezizomycotina</taxon>
        <taxon>Sordariomycetes</taxon>
        <taxon>Hypocreomycetidae</taxon>
        <taxon>Glomerellales</taxon>
        <taxon>Glomerellaceae</taxon>
        <taxon>Colletotrichum</taxon>
        <taxon>Colletotrichum graminicola species complex</taxon>
    </lineage>
</organism>
<accession>A0AAD8V590</accession>
<dbReference type="RefSeq" id="XP_060415886.1">
    <property type="nucleotide sequence ID" value="XM_060557395.1"/>
</dbReference>
<dbReference type="InterPro" id="IPR012341">
    <property type="entry name" value="6hp_glycosidase-like_sf"/>
</dbReference>
<evidence type="ECO:0000313" key="2">
    <source>
        <dbReference type="EMBL" id="KAK1594767.1"/>
    </source>
</evidence>
<keyword evidence="2" id="KW-0326">Glycosidase</keyword>
<dbReference type="Pfam" id="PF17389">
    <property type="entry name" value="Bac_rhamnosid6H"/>
    <property type="match status" value="1"/>
</dbReference>